<dbReference type="EMBL" id="CGIH01000038">
    <property type="protein sequence ID" value="CFX91596.1"/>
    <property type="molecule type" value="Genomic_DNA"/>
</dbReference>
<evidence type="ECO:0000313" key="2">
    <source>
        <dbReference type="EMBL" id="CFX91596.1"/>
    </source>
</evidence>
<feature type="compositionally biased region" description="Polar residues" evidence="1">
    <location>
        <begin position="65"/>
        <end position="82"/>
    </location>
</feature>
<dbReference type="Proteomes" id="UP000045545">
    <property type="component" value="Unassembled WGS sequence"/>
</dbReference>
<organism evidence="2 3">
    <name type="scientific">Syntrophomonas zehnderi OL-4</name>
    <dbReference type="NCBI Taxonomy" id="690567"/>
    <lineage>
        <taxon>Bacteria</taxon>
        <taxon>Bacillati</taxon>
        <taxon>Bacillota</taxon>
        <taxon>Clostridia</taxon>
        <taxon>Eubacteriales</taxon>
        <taxon>Syntrophomonadaceae</taxon>
        <taxon>Syntrophomonas</taxon>
    </lineage>
</organism>
<reference evidence="2 3" key="1">
    <citation type="submission" date="2015-03" db="EMBL/GenBank/DDBJ databases">
        <authorList>
            <person name="Murphy D."/>
        </authorList>
    </citation>
    <scope>NUCLEOTIDE SEQUENCE [LARGE SCALE GENOMIC DNA]</scope>
    <source>
        <strain evidence="2 3">OL-4</strain>
    </source>
</reference>
<keyword evidence="3" id="KW-1185">Reference proteome</keyword>
<protein>
    <submittedName>
        <fullName evidence="2">Uncharacterized</fullName>
    </submittedName>
</protein>
<accession>A0A0E3W3L6</accession>
<sequence>MKQATVQISFDAEKLGAIKRYMSKKDAELLAELDEVMQKLYEKHVPVPVREYIESREAEEAAKTKSPSRPASLQKNTAENGQ</sequence>
<dbReference type="InterPro" id="IPR046085">
    <property type="entry name" value="DUF6103"/>
</dbReference>
<dbReference type="RefSeq" id="WP_046498803.1">
    <property type="nucleotide sequence ID" value="NZ_CGIH01000038.1"/>
</dbReference>
<evidence type="ECO:0000313" key="3">
    <source>
        <dbReference type="Proteomes" id="UP000045545"/>
    </source>
</evidence>
<gene>
    <name evidence="2" type="ORF">2191</name>
</gene>
<dbReference type="OrthoDB" id="1708300at2"/>
<dbReference type="AlphaFoldDB" id="A0A0E3W3L6"/>
<feature type="region of interest" description="Disordered" evidence="1">
    <location>
        <begin position="56"/>
        <end position="82"/>
    </location>
</feature>
<evidence type="ECO:0000256" key="1">
    <source>
        <dbReference type="SAM" id="MobiDB-lite"/>
    </source>
</evidence>
<dbReference type="STRING" id="690567.2191"/>
<name>A0A0E3W3L6_9FIRM</name>
<proteinExistence type="predicted"/>
<dbReference type="Pfam" id="PF19598">
    <property type="entry name" value="DUF6103"/>
    <property type="match status" value="1"/>
</dbReference>